<proteinExistence type="predicted"/>
<keyword evidence="3" id="KW-1185">Reference proteome</keyword>
<gene>
    <name evidence="2" type="ORF">HAX54_034851</name>
</gene>
<evidence type="ECO:0000313" key="2">
    <source>
        <dbReference type="EMBL" id="MCD9645714.1"/>
    </source>
</evidence>
<feature type="region of interest" description="Disordered" evidence="1">
    <location>
        <begin position="1"/>
        <end position="36"/>
    </location>
</feature>
<reference evidence="2 3" key="1">
    <citation type="journal article" date="2021" name="BMC Genomics">
        <title>Datura genome reveals duplications of psychoactive alkaloid biosynthetic genes and high mutation rate following tissue culture.</title>
        <authorList>
            <person name="Rajewski A."/>
            <person name="Carter-House D."/>
            <person name="Stajich J."/>
            <person name="Litt A."/>
        </authorList>
    </citation>
    <scope>NUCLEOTIDE SEQUENCE [LARGE SCALE GENOMIC DNA]</scope>
    <source>
        <strain evidence="2">AR-01</strain>
    </source>
</reference>
<sequence length="171" mass="19868">MAPKVNKGKNVASSSDGSKRARRTSEEEHEDVRMEPQQLMRYGLRSVTKQEGKKWFKEHKESKYSHDMFLDRKSLAYVFPHMVDRLDALGLGFVFDSPGDCNLNVVREFIANWMPKDKSNQGIDMTKTKEPEGIKGPVLYVNERNVRIDSMLRHLYGMQMLQLRMNVVTEE</sequence>
<dbReference type="Proteomes" id="UP000823775">
    <property type="component" value="Unassembled WGS sequence"/>
</dbReference>
<protein>
    <submittedName>
        <fullName evidence="2">Uncharacterized protein</fullName>
    </submittedName>
</protein>
<organism evidence="2 3">
    <name type="scientific">Datura stramonium</name>
    <name type="common">Jimsonweed</name>
    <name type="synonym">Common thornapple</name>
    <dbReference type="NCBI Taxonomy" id="4076"/>
    <lineage>
        <taxon>Eukaryota</taxon>
        <taxon>Viridiplantae</taxon>
        <taxon>Streptophyta</taxon>
        <taxon>Embryophyta</taxon>
        <taxon>Tracheophyta</taxon>
        <taxon>Spermatophyta</taxon>
        <taxon>Magnoliopsida</taxon>
        <taxon>eudicotyledons</taxon>
        <taxon>Gunneridae</taxon>
        <taxon>Pentapetalae</taxon>
        <taxon>asterids</taxon>
        <taxon>lamiids</taxon>
        <taxon>Solanales</taxon>
        <taxon>Solanaceae</taxon>
        <taxon>Solanoideae</taxon>
        <taxon>Datureae</taxon>
        <taxon>Datura</taxon>
    </lineage>
</organism>
<accession>A0ABS8VI66</accession>
<dbReference type="EMBL" id="JACEIK010004514">
    <property type="protein sequence ID" value="MCD9645714.1"/>
    <property type="molecule type" value="Genomic_DNA"/>
</dbReference>
<evidence type="ECO:0000313" key="3">
    <source>
        <dbReference type="Proteomes" id="UP000823775"/>
    </source>
</evidence>
<comment type="caution">
    <text evidence="2">The sequence shown here is derived from an EMBL/GenBank/DDBJ whole genome shotgun (WGS) entry which is preliminary data.</text>
</comment>
<feature type="compositionally biased region" description="Basic and acidic residues" evidence="1">
    <location>
        <begin position="17"/>
        <end position="34"/>
    </location>
</feature>
<evidence type="ECO:0000256" key="1">
    <source>
        <dbReference type="SAM" id="MobiDB-lite"/>
    </source>
</evidence>
<name>A0ABS8VI66_DATST</name>